<dbReference type="Gene3D" id="3.40.50.2000">
    <property type="entry name" value="Glycogen Phosphorylase B"/>
    <property type="match status" value="1"/>
</dbReference>
<dbReference type="SUPFAM" id="SSF53756">
    <property type="entry name" value="UDP-Glycosyltransferase/glycogen phosphorylase"/>
    <property type="match status" value="1"/>
</dbReference>
<organism evidence="1 2">
    <name type="scientific">Flavobacterium zubiriense</name>
    <dbReference type="NCBI Taxonomy" id="3138075"/>
    <lineage>
        <taxon>Bacteria</taxon>
        <taxon>Pseudomonadati</taxon>
        <taxon>Bacteroidota</taxon>
        <taxon>Flavobacteriia</taxon>
        <taxon>Flavobacteriales</taxon>
        <taxon>Flavobacteriaceae</taxon>
        <taxon>Flavobacterium</taxon>
    </lineage>
</organism>
<accession>A0ABV4TBQ7</accession>
<dbReference type="RefSeq" id="WP_373406496.1">
    <property type="nucleotide sequence ID" value="NZ_JBCFQL010000008.1"/>
</dbReference>
<proteinExistence type="predicted"/>
<protein>
    <submittedName>
        <fullName evidence="1">Uncharacterized protein</fullName>
    </submittedName>
</protein>
<dbReference type="EMBL" id="JBCFQL010000008">
    <property type="protein sequence ID" value="MFA9191511.1"/>
    <property type="molecule type" value="Genomic_DNA"/>
</dbReference>
<keyword evidence="2" id="KW-1185">Reference proteome</keyword>
<evidence type="ECO:0000313" key="1">
    <source>
        <dbReference type="EMBL" id="MFA9191511.1"/>
    </source>
</evidence>
<sequence>MNILFICGSAEPGKDGVGDYIRRLCGELLRRGHQAQILSLCDKHASCFFTENQFIEGSPVIVSRIPIGSSYNQQQAWTQEILNAAPVDWISLQFVPYSFHPKGLPFWLPGFLNKLKGTHQWHLMFHELWIGIEREAAFKKKCVGFLQKILIRKLKKSIAPQVVHTQSKIYQHYLSKIAIPSYYLPLFGNISVTASKTRDPESLVFVVFATIHDKAPFEDLVIDLKKEMQYLNQETIFIFVGRHGAMLSTWITILDKYAIQYEVLGSASEEKISQVLMNGDYGISSTPYKISDKSGVLAAMREHRLNIISVAKPWVDKEDVSVSFDDIIHYKKGNLRLITTPETETNRLSNVCDVFLKSIHS</sequence>
<comment type="caution">
    <text evidence="1">The sequence shown here is derived from an EMBL/GenBank/DDBJ whole genome shotgun (WGS) entry which is preliminary data.</text>
</comment>
<evidence type="ECO:0000313" key="2">
    <source>
        <dbReference type="Proteomes" id="UP001574169"/>
    </source>
</evidence>
<dbReference type="Proteomes" id="UP001574169">
    <property type="component" value="Unassembled WGS sequence"/>
</dbReference>
<name>A0ABV4TBQ7_9FLAO</name>
<gene>
    <name evidence="1" type="ORF">AAGV28_09030</name>
</gene>
<reference evidence="1 2" key="1">
    <citation type="submission" date="2024-04" db="EMBL/GenBank/DDBJ databases">
        <title>New Clade of Flavobacterium.</title>
        <authorList>
            <person name="Matos L."/>
            <person name="Proenca D.N."/>
            <person name="Fransisco R.M."/>
            <person name="Chung A.P."/>
            <person name="Maccario L."/>
            <person name="Sorensen S.J."/>
            <person name="Morais P.V."/>
        </authorList>
    </citation>
    <scope>NUCLEOTIDE SEQUENCE [LARGE SCALE GENOMIC DNA]</scope>
    <source>
        <strain evidence="1 2">FZUC8N2.13</strain>
    </source>
</reference>